<dbReference type="RefSeq" id="WP_013387498.1">
    <property type="nucleotide sequence ID" value="NC_014632.1"/>
</dbReference>
<name>E3H7D4_ILYPC</name>
<dbReference type="HOGENOM" id="CLU_3062373_0_0_0"/>
<gene>
    <name evidence="1" type="ordered locus">Ilyop_1049</name>
</gene>
<organism evidence="1 2">
    <name type="scientific">Ilyobacter polytropus (strain ATCC 51220 / DSM 2926 / LMG 16218 / CuHBu1)</name>
    <dbReference type="NCBI Taxonomy" id="572544"/>
    <lineage>
        <taxon>Bacteria</taxon>
        <taxon>Fusobacteriati</taxon>
        <taxon>Fusobacteriota</taxon>
        <taxon>Fusobacteriia</taxon>
        <taxon>Fusobacteriales</taxon>
        <taxon>Fusobacteriaceae</taxon>
        <taxon>Ilyobacter</taxon>
    </lineage>
</organism>
<dbReference type="Proteomes" id="UP000006875">
    <property type="component" value="Chromosome"/>
</dbReference>
<accession>E3H7D4</accession>
<keyword evidence="2" id="KW-1185">Reference proteome</keyword>
<dbReference type="KEGG" id="ipo:Ilyop_1049"/>
<dbReference type="EMBL" id="CP002281">
    <property type="protein sequence ID" value="ADO82830.1"/>
    <property type="molecule type" value="Genomic_DNA"/>
</dbReference>
<reference evidence="1 2" key="1">
    <citation type="journal article" date="2010" name="Stand. Genomic Sci.">
        <title>Complete genome sequence of Ilyobacter polytropus type strain (CuHbu1).</title>
        <authorList>
            <person name="Sikorski J."/>
            <person name="Chertkov O."/>
            <person name="Lapidus A."/>
            <person name="Nolan M."/>
            <person name="Lucas S."/>
            <person name="Del Rio T.G."/>
            <person name="Tice H."/>
            <person name="Cheng J.F."/>
            <person name="Tapia R."/>
            <person name="Han C."/>
            <person name="Goodwin L."/>
            <person name="Pitluck S."/>
            <person name="Liolios K."/>
            <person name="Ivanova N."/>
            <person name="Mavromatis K."/>
            <person name="Mikhailova N."/>
            <person name="Pati A."/>
            <person name="Chen A."/>
            <person name="Palaniappan K."/>
            <person name="Land M."/>
            <person name="Hauser L."/>
            <person name="Chang Y.J."/>
            <person name="Jeffries C.D."/>
            <person name="Brambilla E."/>
            <person name="Yasawong M."/>
            <person name="Rohde M."/>
            <person name="Pukall R."/>
            <person name="Spring S."/>
            <person name="Goker M."/>
            <person name="Woyke T."/>
            <person name="Bristow J."/>
            <person name="Eisen J.A."/>
            <person name="Markowitz V."/>
            <person name="Hugenholtz P."/>
            <person name="Kyrpides N.C."/>
            <person name="Klenk H.P."/>
        </authorList>
    </citation>
    <scope>NUCLEOTIDE SEQUENCE [LARGE SCALE GENOMIC DNA]</scope>
    <source>
        <strain evidence="2">ATCC 51220 / DSM 2926 / LMG 16218 / CuHBu1</strain>
    </source>
</reference>
<proteinExistence type="predicted"/>
<protein>
    <submittedName>
        <fullName evidence="1">Uncharacterized protein</fullName>
    </submittedName>
</protein>
<evidence type="ECO:0000313" key="1">
    <source>
        <dbReference type="EMBL" id="ADO82830.1"/>
    </source>
</evidence>
<dbReference type="STRING" id="572544.Ilyop_1049"/>
<evidence type="ECO:0000313" key="2">
    <source>
        <dbReference type="Proteomes" id="UP000006875"/>
    </source>
</evidence>
<sequence>MTGIKNQKREEVMRELIKDLEDKRDKGWYGEVIISFKGGAVEKAGFTENKKYL</sequence>
<dbReference type="AlphaFoldDB" id="E3H7D4"/>